<accession>A0A7Z2VZA2</accession>
<organism evidence="2 3">
    <name type="scientific">Massilia forsythiae</name>
    <dbReference type="NCBI Taxonomy" id="2728020"/>
    <lineage>
        <taxon>Bacteria</taxon>
        <taxon>Pseudomonadati</taxon>
        <taxon>Pseudomonadota</taxon>
        <taxon>Betaproteobacteria</taxon>
        <taxon>Burkholderiales</taxon>
        <taxon>Oxalobacteraceae</taxon>
        <taxon>Telluria group</taxon>
        <taxon>Massilia</taxon>
    </lineage>
</organism>
<dbReference type="InterPro" id="IPR014914">
    <property type="entry name" value="RES_dom"/>
</dbReference>
<reference evidence="2 3" key="1">
    <citation type="submission" date="2020-04" db="EMBL/GenBank/DDBJ databases">
        <title>Genome sequencing of novel species.</title>
        <authorList>
            <person name="Heo J."/>
            <person name="Kim S.-J."/>
            <person name="Kim J.-S."/>
            <person name="Hong S.-B."/>
            <person name="Kwon S.-W."/>
        </authorList>
    </citation>
    <scope>NUCLEOTIDE SEQUENCE [LARGE SCALE GENOMIC DNA]</scope>
    <source>
        <strain evidence="2 3">GN2-R2</strain>
    </source>
</reference>
<protein>
    <submittedName>
        <fullName evidence="2">RES family NAD+ phosphorylase</fullName>
    </submittedName>
</protein>
<dbReference type="RefSeq" id="WP_170203681.1">
    <property type="nucleotide sequence ID" value="NZ_CP051685.1"/>
</dbReference>
<proteinExistence type="predicted"/>
<dbReference type="Proteomes" id="UP000502415">
    <property type="component" value="Chromosome"/>
</dbReference>
<evidence type="ECO:0000313" key="3">
    <source>
        <dbReference type="Proteomes" id="UP000502415"/>
    </source>
</evidence>
<gene>
    <name evidence="2" type="ORF">HH212_17735</name>
</gene>
<sequence>MTTRGAQPVWRIAKHTAQYRADDMTGGGAKMTGGRWNAKGRAVVYAATTVSLATLETLAHLGDNIAIRNAFLVRIDIPATLWRRRVIVAPDELDITWKAEPPGSTSITFGNAWLAKTDSPVLLVPSVIVPEEHNVLINPAHPAVAKVNAQVVRQYVYDPRL</sequence>
<dbReference type="Pfam" id="PF08808">
    <property type="entry name" value="RES"/>
    <property type="match status" value="1"/>
</dbReference>
<name>A0A7Z2VZA2_9BURK</name>
<keyword evidence="3" id="KW-1185">Reference proteome</keyword>
<dbReference type="SMART" id="SM00953">
    <property type="entry name" value="RES"/>
    <property type="match status" value="1"/>
</dbReference>
<dbReference type="KEGG" id="mfy:HH212_17735"/>
<feature type="domain" description="RES" evidence="1">
    <location>
        <begin position="23"/>
        <end position="151"/>
    </location>
</feature>
<evidence type="ECO:0000313" key="2">
    <source>
        <dbReference type="EMBL" id="QJE01642.1"/>
    </source>
</evidence>
<dbReference type="EMBL" id="CP051685">
    <property type="protein sequence ID" value="QJE01642.1"/>
    <property type="molecule type" value="Genomic_DNA"/>
</dbReference>
<evidence type="ECO:0000259" key="1">
    <source>
        <dbReference type="SMART" id="SM00953"/>
    </source>
</evidence>
<dbReference type="AlphaFoldDB" id="A0A7Z2VZA2"/>